<dbReference type="OMA" id="FYMGVDY"/>
<keyword evidence="8" id="KW-0378">Hydrolase</keyword>
<evidence type="ECO:0000256" key="14">
    <source>
        <dbReference type="ARBA" id="ARBA00023295"/>
    </source>
</evidence>
<dbReference type="Gene3D" id="2.60.120.200">
    <property type="match status" value="1"/>
</dbReference>
<dbReference type="InterPro" id="IPR013320">
    <property type="entry name" value="ConA-like_dom_sf"/>
</dbReference>
<name>A0A0U5CFZ3_ASPCI</name>
<dbReference type="AlphaFoldDB" id="A0A0U5CFZ3"/>
<feature type="compositionally biased region" description="Low complexity" evidence="16">
    <location>
        <begin position="465"/>
        <end position="475"/>
    </location>
</feature>
<protein>
    <recommendedName>
        <fullName evidence="4">endo-1,3(4)-beta-glucanase</fullName>
        <ecNumber evidence="4">3.2.1.6</ecNumber>
    </recommendedName>
</protein>
<dbReference type="GO" id="GO:0005886">
    <property type="term" value="C:plasma membrane"/>
    <property type="evidence" value="ECO:0007669"/>
    <property type="project" value="UniProtKB-SubCell"/>
</dbReference>
<dbReference type="EC" id="3.2.1.6" evidence="4"/>
<evidence type="ECO:0000256" key="8">
    <source>
        <dbReference type="ARBA" id="ARBA00022801"/>
    </source>
</evidence>
<feature type="compositionally biased region" description="Low complexity" evidence="16">
    <location>
        <begin position="482"/>
        <end position="494"/>
    </location>
</feature>
<evidence type="ECO:0000259" key="17">
    <source>
        <dbReference type="PROSITE" id="PS51762"/>
    </source>
</evidence>
<sequence>MSSSSLLRRVGSLAASAMVLPRLAQATGTYKLQTSWEGENILNHFNFFDRADPTNGFVTYVNQSHAENSGLAKITDTGSLYLGVDYDTVLSPSGPGRESVRIESKEYFDQGLYVVDIQHMPGSICGTWPAFWTVGPNWPYDGEIDIIEGVNMHEANKIVLHTSGSCDVGGGYEMSGDLTSSECGEASGTIGCVVEGEQGSSGTPFNKQGGGVYAMEWQAEYLKIWFFPRASIPASLTAGNPDTSEFGTPMAHLQGSCNFEERFTHQTLILDTTFCGEWAGAVYGDSGCPLSDPSNPMQSCINYVAENPAQFKEAYWELNYIKVYQTGIVGIAEAPETSAPTSTKTKTEVPETTSTKTQTSTAEETTLPPTTSTTTVTKTEHLSTSESTSTATATTTKPAASAPSDVDAEEDAPVSKITSFVTITTTLCPVESLQTAAVIPEPVSEEPVVETTTTTTTPPAPAPTAPTTEESVVDAPAPPATVPTVAPSPSISHPVVSSVPPTSIIYTAPDTSPIESWTIVTSSSQFVTVPTAASPATSEAPDYSDYSPSIIDTDGTPTMPSSPVFTGAGSRLSVSSGIAVIGALAVMMLA</sequence>
<evidence type="ECO:0000256" key="4">
    <source>
        <dbReference type="ARBA" id="ARBA00012599"/>
    </source>
</evidence>
<keyword evidence="10" id="KW-0472">Membrane</keyword>
<dbReference type="Pfam" id="PF26113">
    <property type="entry name" value="GH16_XgeA"/>
    <property type="match status" value="1"/>
</dbReference>
<keyword evidence="6" id="KW-0336">GPI-anchor</keyword>
<evidence type="ECO:0000256" key="5">
    <source>
        <dbReference type="ARBA" id="ARBA00022475"/>
    </source>
</evidence>
<comment type="subcellular location">
    <subcellularLocation>
        <location evidence="2">Cell membrane</location>
        <topology evidence="2">Lipid-anchor</topology>
        <topology evidence="2">GPI-anchor</topology>
    </subcellularLocation>
</comment>
<proteinExistence type="inferred from homology"/>
<dbReference type="InterPro" id="IPR050546">
    <property type="entry name" value="Glycosyl_Hydrlase_16"/>
</dbReference>
<evidence type="ECO:0000313" key="19">
    <source>
        <dbReference type="Proteomes" id="UP000054771"/>
    </source>
</evidence>
<evidence type="ECO:0000256" key="10">
    <source>
        <dbReference type="ARBA" id="ARBA00023136"/>
    </source>
</evidence>
<feature type="compositionally biased region" description="Low complexity" evidence="16">
    <location>
        <begin position="350"/>
        <end position="377"/>
    </location>
</feature>
<accession>A0A0U5CFZ3</accession>
<dbReference type="GO" id="GO:0098552">
    <property type="term" value="C:side of membrane"/>
    <property type="evidence" value="ECO:0007669"/>
    <property type="project" value="UniProtKB-KW"/>
</dbReference>
<keyword evidence="12" id="KW-0119">Carbohydrate metabolism</keyword>
<evidence type="ECO:0000256" key="6">
    <source>
        <dbReference type="ARBA" id="ARBA00022622"/>
    </source>
</evidence>
<feature type="domain" description="GH16" evidence="17">
    <location>
        <begin position="34"/>
        <end position="287"/>
    </location>
</feature>
<keyword evidence="19" id="KW-1185">Reference proteome</keyword>
<dbReference type="STRING" id="454130.A0A0U5CFZ3"/>
<feature type="region of interest" description="Disordered" evidence="16">
    <location>
        <begin position="336"/>
        <end position="412"/>
    </location>
</feature>
<evidence type="ECO:0000256" key="2">
    <source>
        <dbReference type="ARBA" id="ARBA00004609"/>
    </source>
</evidence>
<dbReference type="FunFam" id="2.60.120.200:FF:000114">
    <property type="entry name" value="Probable endo-1,3(4)-beta-glucanase NFIA_089530"/>
    <property type="match status" value="1"/>
</dbReference>
<feature type="compositionally biased region" description="Low complexity" evidence="16">
    <location>
        <begin position="384"/>
        <end position="404"/>
    </location>
</feature>
<dbReference type="SUPFAM" id="SSF49899">
    <property type="entry name" value="Concanavalin A-like lectins/glucanases"/>
    <property type="match status" value="1"/>
</dbReference>
<dbReference type="OrthoDB" id="192832at2759"/>
<dbReference type="CDD" id="cd02181">
    <property type="entry name" value="GH16_fungal_Lam16A_glucanase"/>
    <property type="match status" value="1"/>
</dbReference>
<dbReference type="PANTHER" id="PTHR10963:SF58">
    <property type="entry name" value="ENDO-1,3(4)-BETA-GLUCANASE XGEA"/>
    <property type="match status" value="1"/>
</dbReference>
<evidence type="ECO:0000256" key="13">
    <source>
        <dbReference type="ARBA" id="ARBA00023288"/>
    </source>
</evidence>
<dbReference type="PROSITE" id="PS51762">
    <property type="entry name" value="GH16_2"/>
    <property type="match status" value="1"/>
</dbReference>
<evidence type="ECO:0000256" key="7">
    <source>
        <dbReference type="ARBA" id="ARBA00022729"/>
    </source>
</evidence>
<evidence type="ECO:0000256" key="11">
    <source>
        <dbReference type="ARBA" id="ARBA00023180"/>
    </source>
</evidence>
<dbReference type="GO" id="GO:0030245">
    <property type="term" value="P:cellulose catabolic process"/>
    <property type="evidence" value="ECO:0007669"/>
    <property type="project" value="UniProtKB-KW"/>
</dbReference>
<keyword evidence="14" id="KW-0326">Glycosidase</keyword>
<comment type="catalytic activity">
    <reaction evidence="1">
        <text>Endohydrolysis of (1-&gt;3)- or (1-&gt;4)-linkages in beta-D-glucans when the glucose residue whose reducing group is involved in the linkage to be hydrolyzed is itself substituted at C-3.</text>
        <dbReference type="EC" id="3.2.1.6"/>
    </reaction>
</comment>
<evidence type="ECO:0000256" key="16">
    <source>
        <dbReference type="SAM" id="MobiDB-lite"/>
    </source>
</evidence>
<keyword evidence="7" id="KW-0732">Signal</keyword>
<gene>
    <name evidence="18" type="ORF">ASPCAL12524</name>
</gene>
<reference evidence="19" key="1">
    <citation type="journal article" date="2016" name="Genome Announc.">
        <title>Draft genome sequences of fungus Aspergillus calidoustus.</title>
        <authorList>
            <person name="Horn F."/>
            <person name="Linde J."/>
            <person name="Mattern D.J."/>
            <person name="Walther G."/>
            <person name="Guthke R."/>
            <person name="Scherlach K."/>
            <person name="Martin K."/>
            <person name="Brakhage A.A."/>
            <person name="Petzke L."/>
            <person name="Valiante V."/>
        </authorList>
    </citation>
    <scope>NUCLEOTIDE SEQUENCE [LARGE SCALE GENOMIC DNA]</scope>
    <source>
        <strain evidence="19">SF006504</strain>
    </source>
</reference>
<dbReference type="Proteomes" id="UP000054771">
    <property type="component" value="Unassembled WGS sequence"/>
</dbReference>
<keyword evidence="15" id="KW-0624">Polysaccharide degradation</keyword>
<evidence type="ECO:0000313" key="18">
    <source>
        <dbReference type="EMBL" id="CEL09388.1"/>
    </source>
</evidence>
<evidence type="ECO:0000256" key="9">
    <source>
        <dbReference type="ARBA" id="ARBA00023001"/>
    </source>
</evidence>
<feature type="region of interest" description="Disordered" evidence="16">
    <location>
        <begin position="444"/>
        <end position="494"/>
    </location>
</feature>
<dbReference type="InterPro" id="IPR000757">
    <property type="entry name" value="Beta-glucanase-like"/>
</dbReference>
<dbReference type="EMBL" id="CDMC01000014">
    <property type="protein sequence ID" value="CEL09388.1"/>
    <property type="molecule type" value="Genomic_DNA"/>
</dbReference>
<evidence type="ECO:0000256" key="15">
    <source>
        <dbReference type="ARBA" id="ARBA00023326"/>
    </source>
</evidence>
<dbReference type="GO" id="GO:0052861">
    <property type="term" value="F:endo-1,3(4)-beta-glucanase activity"/>
    <property type="evidence" value="ECO:0007669"/>
    <property type="project" value="UniProtKB-EC"/>
</dbReference>
<evidence type="ECO:0000256" key="1">
    <source>
        <dbReference type="ARBA" id="ARBA00000124"/>
    </source>
</evidence>
<keyword evidence="11" id="KW-0325">Glycoprotein</keyword>
<organism evidence="18 19">
    <name type="scientific">Aspergillus calidoustus</name>
    <dbReference type="NCBI Taxonomy" id="454130"/>
    <lineage>
        <taxon>Eukaryota</taxon>
        <taxon>Fungi</taxon>
        <taxon>Dikarya</taxon>
        <taxon>Ascomycota</taxon>
        <taxon>Pezizomycotina</taxon>
        <taxon>Eurotiomycetes</taxon>
        <taxon>Eurotiomycetidae</taxon>
        <taxon>Eurotiales</taxon>
        <taxon>Aspergillaceae</taxon>
        <taxon>Aspergillus</taxon>
        <taxon>Aspergillus subgen. Nidulantes</taxon>
    </lineage>
</organism>
<dbReference type="PANTHER" id="PTHR10963">
    <property type="entry name" value="GLYCOSYL HYDROLASE-RELATED"/>
    <property type="match status" value="1"/>
</dbReference>
<comment type="similarity">
    <text evidence="3">Belongs to the glycosyl hydrolase 16 family.</text>
</comment>
<evidence type="ECO:0000256" key="3">
    <source>
        <dbReference type="ARBA" id="ARBA00006865"/>
    </source>
</evidence>
<keyword evidence="5" id="KW-1003">Cell membrane</keyword>
<evidence type="ECO:0000256" key="12">
    <source>
        <dbReference type="ARBA" id="ARBA00023277"/>
    </source>
</evidence>
<keyword evidence="9" id="KW-0136">Cellulose degradation</keyword>
<keyword evidence="13" id="KW-0449">Lipoprotein</keyword>